<protein>
    <recommendedName>
        <fullName evidence="4">G domain-containing protein</fullName>
    </recommendedName>
</protein>
<evidence type="ECO:0000313" key="5">
    <source>
        <dbReference type="EMBL" id="KNE57939.1"/>
    </source>
</evidence>
<gene>
    <name evidence="5" type="ORF">AMAG_04774</name>
</gene>
<dbReference type="PANTHER" id="PTHR45782">
    <property type="entry name" value="MITOCHONDRIAL RIBOSOME-ASSOCIATED GTPASE 1"/>
    <property type="match status" value="1"/>
</dbReference>
<dbReference type="STRING" id="578462.A0A0L0S6E5"/>
<feature type="domain" description="G" evidence="4">
    <location>
        <begin position="141"/>
        <end position="212"/>
    </location>
</feature>
<reference evidence="6" key="2">
    <citation type="submission" date="2009-11" db="EMBL/GenBank/DDBJ databases">
        <title>The Genome Sequence of Allomyces macrogynus strain ATCC 38327.</title>
        <authorList>
            <consortium name="The Broad Institute Genome Sequencing Platform"/>
            <person name="Russ C."/>
            <person name="Cuomo C."/>
            <person name="Shea T."/>
            <person name="Young S.K."/>
            <person name="Zeng Q."/>
            <person name="Koehrsen M."/>
            <person name="Haas B."/>
            <person name="Borodovsky M."/>
            <person name="Guigo R."/>
            <person name="Alvarado L."/>
            <person name="Berlin A."/>
            <person name="Borenstein D."/>
            <person name="Chen Z."/>
            <person name="Engels R."/>
            <person name="Freedman E."/>
            <person name="Gellesch M."/>
            <person name="Goldberg J."/>
            <person name="Griggs A."/>
            <person name="Gujja S."/>
            <person name="Heiman D."/>
            <person name="Hepburn T."/>
            <person name="Howarth C."/>
            <person name="Jen D."/>
            <person name="Larson L."/>
            <person name="Lewis B."/>
            <person name="Mehta T."/>
            <person name="Park D."/>
            <person name="Pearson M."/>
            <person name="Roberts A."/>
            <person name="Saif S."/>
            <person name="Shenoy N."/>
            <person name="Sisk P."/>
            <person name="Stolte C."/>
            <person name="Sykes S."/>
            <person name="Walk T."/>
            <person name="White J."/>
            <person name="Yandava C."/>
            <person name="Burger G."/>
            <person name="Gray M.W."/>
            <person name="Holland P.W.H."/>
            <person name="King N."/>
            <person name="Lang F.B.F."/>
            <person name="Roger A.J."/>
            <person name="Ruiz-Trillo I."/>
            <person name="Lander E."/>
            <person name="Nusbaum C."/>
        </authorList>
    </citation>
    <scope>NUCLEOTIDE SEQUENCE [LARGE SCALE GENOMIC DNA]</scope>
    <source>
        <strain evidence="6">ATCC 38327</strain>
    </source>
</reference>
<reference evidence="5 6" key="1">
    <citation type="submission" date="2009-11" db="EMBL/GenBank/DDBJ databases">
        <title>Annotation of Allomyces macrogynus ATCC 38327.</title>
        <authorList>
            <consortium name="The Broad Institute Genome Sequencing Platform"/>
            <person name="Russ C."/>
            <person name="Cuomo C."/>
            <person name="Burger G."/>
            <person name="Gray M.W."/>
            <person name="Holland P.W.H."/>
            <person name="King N."/>
            <person name="Lang F.B.F."/>
            <person name="Roger A.J."/>
            <person name="Ruiz-Trillo I."/>
            <person name="Young S.K."/>
            <person name="Zeng Q."/>
            <person name="Gargeya S."/>
            <person name="Fitzgerald M."/>
            <person name="Haas B."/>
            <person name="Abouelleil A."/>
            <person name="Alvarado L."/>
            <person name="Arachchi H.M."/>
            <person name="Berlin A."/>
            <person name="Chapman S.B."/>
            <person name="Gearin G."/>
            <person name="Goldberg J."/>
            <person name="Griggs A."/>
            <person name="Gujja S."/>
            <person name="Hansen M."/>
            <person name="Heiman D."/>
            <person name="Howarth C."/>
            <person name="Larimer J."/>
            <person name="Lui A."/>
            <person name="MacDonald P.J.P."/>
            <person name="McCowen C."/>
            <person name="Montmayeur A."/>
            <person name="Murphy C."/>
            <person name="Neiman D."/>
            <person name="Pearson M."/>
            <person name="Priest M."/>
            <person name="Roberts A."/>
            <person name="Saif S."/>
            <person name="Shea T."/>
            <person name="Sisk P."/>
            <person name="Stolte C."/>
            <person name="Sykes S."/>
            <person name="Wortman J."/>
            <person name="Nusbaum C."/>
            <person name="Birren B."/>
        </authorList>
    </citation>
    <scope>NUCLEOTIDE SEQUENCE [LARGE SCALE GENOMIC DNA]</scope>
    <source>
        <strain evidence="5 6">ATCC 38327</strain>
    </source>
</reference>
<evidence type="ECO:0000313" key="6">
    <source>
        <dbReference type="Proteomes" id="UP000054350"/>
    </source>
</evidence>
<dbReference type="AlphaFoldDB" id="A0A0L0S6E5"/>
<dbReference type="InterPro" id="IPR023179">
    <property type="entry name" value="GTP-bd_ortho_bundle_sf"/>
</dbReference>
<name>A0A0L0S6E5_ALLM3</name>
<dbReference type="Pfam" id="PF01926">
    <property type="entry name" value="MMR_HSR1"/>
    <property type="match status" value="1"/>
</dbReference>
<evidence type="ECO:0000256" key="1">
    <source>
        <dbReference type="ARBA" id="ARBA00022741"/>
    </source>
</evidence>
<dbReference type="GO" id="GO:0005525">
    <property type="term" value="F:GTP binding"/>
    <property type="evidence" value="ECO:0007669"/>
    <property type="project" value="UniProtKB-KW"/>
</dbReference>
<dbReference type="eggNOG" id="KOG2485">
    <property type="taxonomic scope" value="Eukaryota"/>
</dbReference>
<dbReference type="InterPro" id="IPR027417">
    <property type="entry name" value="P-loop_NTPase"/>
</dbReference>
<dbReference type="GO" id="GO:0003924">
    <property type="term" value="F:GTPase activity"/>
    <property type="evidence" value="ECO:0007669"/>
    <property type="project" value="TreeGrafter"/>
</dbReference>
<dbReference type="EMBL" id="GG745332">
    <property type="protein sequence ID" value="KNE57939.1"/>
    <property type="molecule type" value="Genomic_DNA"/>
</dbReference>
<evidence type="ECO:0000256" key="3">
    <source>
        <dbReference type="SAM" id="MobiDB-lite"/>
    </source>
</evidence>
<dbReference type="InterPro" id="IPR006073">
    <property type="entry name" value="GTP-bd"/>
</dbReference>
<keyword evidence="2" id="KW-0342">GTP-binding</keyword>
<sequence length="358" mass="39140">MSGTARAVIQLPAHLRTINWFPGHMAKGLREMRNKMRQVDVIIEVRDARVPVSSMNPAFEAMLTRAATDRYILLNKIDLADPIATKRHVEVMEHNAKIALPDSQTWVFPVSLSDRSFLRKLIKDLKCKAAADPLKYSKMTLMIAGMPNVGKSTLINSLRNLGNGKGKAATTGGQPGVTRAVSGTPIKIVDEPTRIYLLDTPGIMDPQIRDPIQSFNVALTGGIRDHLAGMENLAEYLVFALRVRQREQALVDLFKMPSALLAPPVGAKPTVDPESGVLVEPVLPMRPVLDHVARRIGALEKGGVPNRDRAAAFMVQAFRTGKLGRFTLDTVPEPLATPVRAHEDGEEATNTTAQADFP</sequence>
<dbReference type="PANTHER" id="PTHR45782:SF4">
    <property type="entry name" value="MITOCHONDRIAL RIBOSOME-ASSOCIATED GTPASE 1"/>
    <property type="match status" value="1"/>
</dbReference>
<accession>A0A0L0S6E5</accession>
<dbReference type="SUPFAM" id="SSF52540">
    <property type="entry name" value="P-loop containing nucleoside triphosphate hydrolases"/>
    <property type="match status" value="1"/>
</dbReference>
<dbReference type="OrthoDB" id="269151at2759"/>
<dbReference type="GO" id="GO:0005739">
    <property type="term" value="C:mitochondrion"/>
    <property type="evidence" value="ECO:0007669"/>
    <property type="project" value="TreeGrafter"/>
</dbReference>
<organism evidence="5 6">
    <name type="scientific">Allomyces macrogynus (strain ATCC 38327)</name>
    <name type="common">Allomyces javanicus var. macrogynus</name>
    <dbReference type="NCBI Taxonomy" id="578462"/>
    <lineage>
        <taxon>Eukaryota</taxon>
        <taxon>Fungi</taxon>
        <taxon>Fungi incertae sedis</taxon>
        <taxon>Blastocladiomycota</taxon>
        <taxon>Blastocladiomycetes</taxon>
        <taxon>Blastocladiales</taxon>
        <taxon>Blastocladiaceae</taxon>
        <taxon>Allomyces</taxon>
    </lineage>
</organism>
<dbReference type="Proteomes" id="UP000054350">
    <property type="component" value="Unassembled WGS sequence"/>
</dbReference>
<dbReference type="GO" id="GO:0032543">
    <property type="term" value="P:mitochondrial translation"/>
    <property type="evidence" value="ECO:0007669"/>
    <property type="project" value="TreeGrafter"/>
</dbReference>
<dbReference type="Gene3D" id="1.10.1580.10">
    <property type="match status" value="1"/>
</dbReference>
<keyword evidence="6" id="KW-1185">Reference proteome</keyword>
<evidence type="ECO:0000256" key="2">
    <source>
        <dbReference type="ARBA" id="ARBA00023134"/>
    </source>
</evidence>
<proteinExistence type="predicted"/>
<evidence type="ECO:0000259" key="4">
    <source>
        <dbReference type="Pfam" id="PF01926"/>
    </source>
</evidence>
<dbReference type="OMA" id="GVLWPKF"/>
<dbReference type="VEuPathDB" id="FungiDB:AMAG_04774"/>
<feature type="region of interest" description="Disordered" evidence="3">
    <location>
        <begin position="335"/>
        <end position="358"/>
    </location>
</feature>
<dbReference type="CDD" id="cd01856">
    <property type="entry name" value="YlqF"/>
    <property type="match status" value="1"/>
</dbReference>
<feature type="compositionally biased region" description="Polar residues" evidence="3">
    <location>
        <begin position="348"/>
        <end position="358"/>
    </location>
</feature>
<keyword evidence="1" id="KW-0547">Nucleotide-binding</keyword>
<dbReference type="Gene3D" id="3.40.50.300">
    <property type="entry name" value="P-loop containing nucleotide triphosphate hydrolases"/>
    <property type="match status" value="1"/>
</dbReference>